<dbReference type="InterPro" id="IPR047127">
    <property type="entry name" value="MutT-like"/>
</dbReference>
<comment type="cofactor">
    <cofactor evidence="1">
        <name>Mg(2+)</name>
        <dbReference type="ChEBI" id="CHEBI:18420"/>
    </cofactor>
</comment>
<dbReference type="Gene3D" id="3.90.79.10">
    <property type="entry name" value="Nucleoside Triphosphate Pyrophosphohydrolase"/>
    <property type="match status" value="1"/>
</dbReference>
<feature type="region of interest" description="Disordered" evidence="13">
    <location>
        <begin position="1"/>
        <end position="34"/>
    </location>
</feature>
<organism evidence="15 16">
    <name type="scientific">Actinomyces graevenitzii C83</name>
    <dbReference type="NCBI Taxonomy" id="435830"/>
    <lineage>
        <taxon>Bacteria</taxon>
        <taxon>Bacillati</taxon>
        <taxon>Actinomycetota</taxon>
        <taxon>Actinomycetes</taxon>
        <taxon>Actinomycetales</taxon>
        <taxon>Actinomycetaceae</taxon>
        <taxon>Actinomyces</taxon>
    </lineage>
</organism>
<dbReference type="InterPro" id="IPR020476">
    <property type="entry name" value="Nudix_hydrolase"/>
</dbReference>
<dbReference type="Pfam" id="PF00293">
    <property type="entry name" value="NUDIX"/>
    <property type="match status" value="1"/>
</dbReference>
<name>G9PHP3_9ACTO</name>
<evidence type="ECO:0000313" key="15">
    <source>
        <dbReference type="EMBL" id="EHM87182.1"/>
    </source>
</evidence>
<gene>
    <name evidence="15" type="ORF">HMPREF0045_01767</name>
</gene>
<comment type="catalytic activity">
    <reaction evidence="10">
        <text>8-oxo-dGTP + H2O = 8-oxo-dGMP + diphosphate + H(+)</text>
        <dbReference type="Rhea" id="RHEA:31575"/>
        <dbReference type="ChEBI" id="CHEBI:15377"/>
        <dbReference type="ChEBI" id="CHEBI:15378"/>
        <dbReference type="ChEBI" id="CHEBI:33019"/>
        <dbReference type="ChEBI" id="CHEBI:63224"/>
        <dbReference type="ChEBI" id="CHEBI:77896"/>
        <dbReference type="EC" id="3.6.1.55"/>
    </reaction>
</comment>
<evidence type="ECO:0000256" key="3">
    <source>
        <dbReference type="ARBA" id="ARBA00022457"/>
    </source>
</evidence>
<dbReference type="PATRIC" id="fig|435830.3.peg.1700"/>
<dbReference type="STRING" id="435830.HMPREF0045_01767"/>
<proteinExistence type="inferred from homology"/>
<keyword evidence="9" id="KW-0234">DNA repair</keyword>
<evidence type="ECO:0000256" key="10">
    <source>
        <dbReference type="ARBA" id="ARBA00035861"/>
    </source>
</evidence>
<dbReference type="CDD" id="cd03425">
    <property type="entry name" value="NUDIX_MutT_NudA_like"/>
    <property type="match status" value="1"/>
</dbReference>
<dbReference type="GO" id="GO:0006260">
    <property type="term" value="P:DNA replication"/>
    <property type="evidence" value="ECO:0007669"/>
    <property type="project" value="UniProtKB-KW"/>
</dbReference>
<dbReference type="InterPro" id="IPR000086">
    <property type="entry name" value="NUDIX_hydrolase_dom"/>
</dbReference>
<evidence type="ECO:0000256" key="11">
    <source>
        <dbReference type="ARBA" id="ARBA00038905"/>
    </source>
</evidence>
<evidence type="ECO:0000256" key="4">
    <source>
        <dbReference type="ARBA" id="ARBA00022705"/>
    </source>
</evidence>
<dbReference type="AlphaFoldDB" id="G9PHP3"/>
<dbReference type="GO" id="GO:0035539">
    <property type="term" value="F:8-oxo-7,8-dihydrodeoxyguanosine triphosphate pyrophosphatase activity"/>
    <property type="evidence" value="ECO:0007669"/>
    <property type="project" value="UniProtKB-EC"/>
</dbReference>
<dbReference type="GO" id="GO:0044715">
    <property type="term" value="F:8-oxo-dGDP phosphatase activity"/>
    <property type="evidence" value="ECO:0007669"/>
    <property type="project" value="TreeGrafter"/>
</dbReference>
<dbReference type="Proteomes" id="UP000003822">
    <property type="component" value="Unassembled WGS sequence"/>
</dbReference>
<reference evidence="15 16" key="1">
    <citation type="submission" date="2011-10" db="EMBL/GenBank/DDBJ databases">
        <title>The Genome Sequence of Actinomyces graevenitzii C83.</title>
        <authorList>
            <consortium name="The Broad Institute Genome Sequencing Platform"/>
            <consortium name="The Broad Institute Genome Sequencing Center for Infectious Disease"/>
            <person name="Earl A."/>
            <person name="Ward D."/>
            <person name="Feldgarden M."/>
            <person name="Gevers D."/>
            <person name="Sibley C.D."/>
            <person name="Field T.R."/>
            <person name="Grinwis M."/>
            <person name="Eshaghurshan C.S."/>
            <person name="Surette M.G."/>
            <person name="Young S.K."/>
            <person name="Zeng Q."/>
            <person name="Gargeya S."/>
            <person name="Fitzgerald M."/>
            <person name="Haas B."/>
            <person name="Abouelleil A."/>
            <person name="Alvarado L."/>
            <person name="Arachchi H.M."/>
            <person name="Berlin A."/>
            <person name="Brown A."/>
            <person name="Chapman S.B."/>
            <person name="Chen Z."/>
            <person name="Dunbar C."/>
            <person name="Freedman E."/>
            <person name="Gearin G."/>
            <person name="Goldberg J."/>
            <person name="Griggs A."/>
            <person name="Gujja S."/>
            <person name="Heiman D."/>
            <person name="Howarth C."/>
            <person name="Larson L."/>
            <person name="Lui A."/>
            <person name="MacDonald P.J.P."/>
            <person name="Montmayeur A."/>
            <person name="Murphy C."/>
            <person name="Neiman D."/>
            <person name="Pearson M."/>
            <person name="Priest M."/>
            <person name="Roberts A."/>
            <person name="Saif S."/>
            <person name="Shea T."/>
            <person name="Shenoy N."/>
            <person name="Sisk P."/>
            <person name="Stolte C."/>
            <person name="Sykes S."/>
            <person name="Wortman J."/>
            <person name="Nusbaum C."/>
            <person name="Birren B."/>
        </authorList>
    </citation>
    <scope>NUCLEOTIDE SEQUENCE [LARGE SCALE GENOMIC DNA]</scope>
    <source>
        <strain evidence="15 16">C83</strain>
    </source>
</reference>
<evidence type="ECO:0000256" key="7">
    <source>
        <dbReference type="ARBA" id="ARBA00022801"/>
    </source>
</evidence>
<dbReference type="EMBL" id="ACRN01000016">
    <property type="protein sequence ID" value="EHM87182.1"/>
    <property type="molecule type" value="Genomic_DNA"/>
</dbReference>
<dbReference type="GO" id="GO:0046872">
    <property type="term" value="F:metal ion binding"/>
    <property type="evidence" value="ECO:0007669"/>
    <property type="project" value="UniProtKB-KW"/>
</dbReference>
<feature type="domain" description="Nudix hydrolase" evidence="14">
    <location>
        <begin position="36"/>
        <end position="171"/>
    </location>
</feature>
<comment type="caution">
    <text evidence="15">The sequence shown here is derived from an EMBL/GenBank/DDBJ whole genome shotgun (WGS) entry which is preliminary data.</text>
</comment>
<evidence type="ECO:0000256" key="2">
    <source>
        <dbReference type="ARBA" id="ARBA00005582"/>
    </source>
</evidence>
<evidence type="ECO:0000256" key="9">
    <source>
        <dbReference type="ARBA" id="ARBA00023204"/>
    </source>
</evidence>
<keyword evidence="4" id="KW-0235">DNA replication</keyword>
<evidence type="ECO:0000259" key="14">
    <source>
        <dbReference type="PROSITE" id="PS51462"/>
    </source>
</evidence>
<dbReference type="eggNOG" id="COG1051">
    <property type="taxonomic scope" value="Bacteria"/>
</dbReference>
<dbReference type="GO" id="GO:0006281">
    <property type="term" value="P:DNA repair"/>
    <property type="evidence" value="ECO:0007669"/>
    <property type="project" value="UniProtKB-KW"/>
</dbReference>
<accession>G9PHP3</accession>
<keyword evidence="16" id="KW-1185">Reference proteome</keyword>
<evidence type="ECO:0000256" key="8">
    <source>
        <dbReference type="ARBA" id="ARBA00022842"/>
    </source>
</evidence>
<dbReference type="InterPro" id="IPR015797">
    <property type="entry name" value="NUDIX_hydrolase-like_dom_sf"/>
</dbReference>
<dbReference type="PANTHER" id="PTHR47707:SF1">
    <property type="entry name" value="NUDIX HYDROLASE FAMILY PROTEIN"/>
    <property type="match status" value="1"/>
</dbReference>
<sequence>MCQIVENSEAAKVTQEAQPKGAQSKAAQPKGTQPKATQLVVGAVVVDDLRQPTRFLAAQRAYPAQLRGQWEFPGGKVEPGEAPQAALARELCEELDIVAKIGMEVIPDTPLSAWPLKPGLEMRVWLVSTERPEISPGTSHMQVKWVTPVQALDLNWLAPDLPIVRQIIKLMGAGQGKCAQS</sequence>
<evidence type="ECO:0000313" key="16">
    <source>
        <dbReference type="Proteomes" id="UP000003822"/>
    </source>
</evidence>
<evidence type="ECO:0000256" key="5">
    <source>
        <dbReference type="ARBA" id="ARBA00022723"/>
    </source>
</evidence>
<keyword evidence="5" id="KW-0479">Metal-binding</keyword>
<dbReference type="PROSITE" id="PS00893">
    <property type="entry name" value="NUDIX_BOX"/>
    <property type="match status" value="1"/>
</dbReference>
<keyword evidence="7 12" id="KW-0378">Hydrolase</keyword>
<dbReference type="HOGENOM" id="CLU_037162_19_0_11"/>
<keyword evidence="6" id="KW-0227">DNA damage</keyword>
<protein>
    <recommendedName>
        <fullName evidence="11">8-oxo-dGTP diphosphatase</fullName>
        <ecNumber evidence="11">3.6.1.55</ecNumber>
    </recommendedName>
</protein>
<dbReference type="InterPro" id="IPR020084">
    <property type="entry name" value="NUDIX_hydrolase_CS"/>
</dbReference>
<comment type="similarity">
    <text evidence="2 12">Belongs to the Nudix hydrolase family.</text>
</comment>
<keyword evidence="3" id="KW-0515">Mutator protein</keyword>
<evidence type="ECO:0000256" key="13">
    <source>
        <dbReference type="SAM" id="MobiDB-lite"/>
    </source>
</evidence>
<dbReference type="PANTHER" id="PTHR47707">
    <property type="entry name" value="8-OXO-DGTP DIPHOSPHATASE"/>
    <property type="match status" value="1"/>
</dbReference>
<dbReference type="EC" id="3.6.1.55" evidence="11"/>
<dbReference type="SUPFAM" id="SSF55811">
    <property type="entry name" value="Nudix"/>
    <property type="match status" value="1"/>
</dbReference>
<dbReference type="PRINTS" id="PR00502">
    <property type="entry name" value="NUDIXFAMILY"/>
</dbReference>
<evidence type="ECO:0000256" key="1">
    <source>
        <dbReference type="ARBA" id="ARBA00001946"/>
    </source>
</evidence>
<dbReference type="GO" id="GO:0044716">
    <property type="term" value="F:8-oxo-GDP phosphatase activity"/>
    <property type="evidence" value="ECO:0007669"/>
    <property type="project" value="TreeGrafter"/>
</dbReference>
<evidence type="ECO:0000256" key="6">
    <source>
        <dbReference type="ARBA" id="ARBA00022763"/>
    </source>
</evidence>
<dbReference type="PROSITE" id="PS51462">
    <property type="entry name" value="NUDIX"/>
    <property type="match status" value="1"/>
</dbReference>
<evidence type="ECO:0000256" key="12">
    <source>
        <dbReference type="RuleBase" id="RU003476"/>
    </source>
</evidence>
<dbReference type="GO" id="GO:0008413">
    <property type="term" value="F:8-oxo-7,8-dihydroguanosine triphosphate pyrophosphatase activity"/>
    <property type="evidence" value="ECO:0007669"/>
    <property type="project" value="TreeGrafter"/>
</dbReference>
<keyword evidence="8" id="KW-0460">Magnesium</keyword>